<dbReference type="SUPFAM" id="SSF53807">
    <property type="entry name" value="Helical backbone' metal receptor"/>
    <property type="match status" value="1"/>
</dbReference>
<protein>
    <submittedName>
        <fullName evidence="5">Manganese-binding protein</fullName>
    </submittedName>
</protein>
<gene>
    <name evidence="5" type="ORF">MCB1EB_0552</name>
</gene>
<dbReference type="Gene3D" id="3.40.50.1980">
    <property type="entry name" value="Nitrogenase molybdenum iron protein domain"/>
    <property type="match status" value="2"/>
</dbReference>
<evidence type="ECO:0000256" key="2">
    <source>
        <dbReference type="ARBA" id="ARBA00022448"/>
    </source>
</evidence>
<dbReference type="GO" id="GO:0030001">
    <property type="term" value="P:metal ion transport"/>
    <property type="evidence" value="ECO:0007669"/>
    <property type="project" value="InterPro"/>
</dbReference>
<dbReference type="InterPro" id="IPR006127">
    <property type="entry name" value="ZnuA-like"/>
</dbReference>
<sequence length="339" mass="37318">MIEAAKRYLLYHLGYSRFFLSGCIMPTLIQQMSAYIARFLLSLSLFTVSGFAIAHNSSAAAATSSHATPHLLLVAAENFYGDVLTQLGGEHVAVTSLINHPKQDPHLFEASPSTARQLTHARLVVYNGADYDPWLPKLLAAAKAPQREQIVAATLVGKKSGDNPHLWYLPETMPALGAAVTAFLIRADSAHQDDYKARLSAFLASLKPIEAKITELREKYRGTPITATEPILGYLIQALELKDSNARFQQAIMNDTEPSATDIAAFEKDLRQQRVKVLIYNAQTSDEMTRHLLKLAHASGVAVMEVSETKPADMSYQAWMLSQLSALEQALAQTPKQNR</sequence>
<accession>A0A2Z6ETG3</accession>
<evidence type="ECO:0000313" key="6">
    <source>
        <dbReference type="Proteomes" id="UP000282597"/>
    </source>
</evidence>
<name>A0A2Z6ETG3_9BURK</name>
<evidence type="ECO:0000256" key="1">
    <source>
        <dbReference type="ARBA" id="ARBA00004196"/>
    </source>
</evidence>
<keyword evidence="4" id="KW-0732">Signal</keyword>
<dbReference type="EMBL" id="AP018150">
    <property type="protein sequence ID" value="BBE08713.1"/>
    <property type="molecule type" value="Genomic_DNA"/>
</dbReference>
<dbReference type="AlphaFoldDB" id="A0A2Z6ETG3"/>
<keyword evidence="3" id="KW-0479">Metal-binding</keyword>
<dbReference type="PANTHER" id="PTHR42953:SF1">
    <property type="entry name" value="METAL-BINDING PROTEIN HI_0362-RELATED"/>
    <property type="match status" value="1"/>
</dbReference>
<keyword evidence="6" id="KW-1185">Reference proteome</keyword>
<reference evidence="5 6" key="1">
    <citation type="journal article" date="2018" name="Microbes Environ.">
        <title>Comparative Genomic Insights into Endofungal Lifestyles of Two Bacterial Endosymbionts, Mycoavidus cysteinexigens and Burkholderia rhizoxinica.</title>
        <authorList>
            <person name="Sharmin D."/>
            <person name="Guo Y."/>
            <person name="Nishizawa T."/>
            <person name="Ohshima S."/>
            <person name="Sato Y."/>
            <person name="Takashima Y."/>
            <person name="Narisawa K."/>
            <person name="Ohta H."/>
        </authorList>
    </citation>
    <scope>NUCLEOTIDE SEQUENCE [LARGE SCALE GENOMIC DNA]</scope>
    <source>
        <strain evidence="5 6">B1-EB</strain>
    </source>
</reference>
<dbReference type="Proteomes" id="UP000282597">
    <property type="component" value="Chromosome"/>
</dbReference>
<evidence type="ECO:0000256" key="3">
    <source>
        <dbReference type="ARBA" id="ARBA00022723"/>
    </source>
</evidence>
<comment type="subcellular location">
    <subcellularLocation>
        <location evidence="1">Cell envelope</location>
    </subcellularLocation>
</comment>
<dbReference type="Pfam" id="PF01297">
    <property type="entry name" value="ZnuA"/>
    <property type="match status" value="1"/>
</dbReference>
<dbReference type="GO" id="GO:0046872">
    <property type="term" value="F:metal ion binding"/>
    <property type="evidence" value="ECO:0007669"/>
    <property type="project" value="UniProtKB-KW"/>
</dbReference>
<organism evidence="5 6">
    <name type="scientific">Mycoavidus cysteinexigens</name>
    <dbReference type="NCBI Taxonomy" id="1553431"/>
    <lineage>
        <taxon>Bacteria</taxon>
        <taxon>Pseudomonadati</taxon>
        <taxon>Pseudomonadota</taxon>
        <taxon>Betaproteobacteria</taxon>
        <taxon>Burkholderiales</taxon>
        <taxon>Burkholderiaceae</taxon>
        <taxon>Mycoavidus</taxon>
    </lineage>
</organism>
<dbReference type="GO" id="GO:0030313">
    <property type="term" value="C:cell envelope"/>
    <property type="evidence" value="ECO:0007669"/>
    <property type="project" value="UniProtKB-SubCell"/>
</dbReference>
<dbReference type="KEGG" id="mcys:MCB1EB_0552"/>
<dbReference type="PANTHER" id="PTHR42953">
    <property type="entry name" value="HIGH-AFFINITY ZINC UPTAKE SYSTEM PROTEIN ZNUA-RELATED"/>
    <property type="match status" value="1"/>
</dbReference>
<dbReference type="InterPro" id="IPR050492">
    <property type="entry name" value="Bact_metal-bind_prot9"/>
</dbReference>
<keyword evidence="2" id="KW-0813">Transport</keyword>
<evidence type="ECO:0000313" key="5">
    <source>
        <dbReference type="EMBL" id="BBE08713.1"/>
    </source>
</evidence>
<proteinExistence type="predicted"/>
<dbReference type="RefSeq" id="WP_284271026.1">
    <property type="nucleotide sequence ID" value="NZ_BSOD01000019.1"/>
</dbReference>
<evidence type="ECO:0000256" key="4">
    <source>
        <dbReference type="ARBA" id="ARBA00022729"/>
    </source>
</evidence>